<organism evidence="2 3">
    <name type="scientific">Cryptococcus bacillisporus CA1873</name>
    <dbReference type="NCBI Taxonomy" id="1296111"/>
    <lineage>
        <taxon>Eukaryota</taxon>
        <taxon>Fungi</taxon>
        <taxon>Dikarya</taxon>
        <taxon>Basidiomycota</taxon>
        <taxon>Agaricomycotina</taxon>
        <taxon>Tremellomycetes</taxon>
        <taxon>Tremellales</taxon>
        <taxon>Cryptococcaceae</taxon>
        <taxon>Cryptococcus</taxon>
        <taxon>Cryptococcus gattii species complex</taxon>
    </lineage>
</organism>
<name>A0ABR5B5E0_CRYGA</name>
<proteinExistence type="predicted"/>
<gene>
    <name evidence="2" type="ORF">I314_05227</name>
</gene>
<evidence type="ECO:0000313" key="3">
    <source>
        <dbReference type="Proteomes" id="UP000053800"/>
    </source>
</evidence>
<dbReference type="Proteomes" id="UP000053800">
    <property type="component" value="Unassembled WGS sequence"/>
</dbReference>
<dbReference type="EMBL" id="KN848903">
    <property type="protein sequence ID" value="KIR58815.1"/>
    <property type="molecule type" value="Genomic_DNA"/>
</dbReference>
<feature type="region of interest" description="Disordered" evidence="1">
    <location>
        <begin position="214"/>
        <end position="249"/>
    </location>
</feature>
<sequence>MDKAGFDLGYKRKVKKIASRTHARNSQAVPPSNEYITSIATIGIDSAPVLPLIIYQGAHLQDAWTSICDKDVHQPACATKSGVNNTYIMLKLLEDVFDPYTRSLERTRCYVGTDGKGTGKALADKTLLESELKGFRAAEQTARAASGSKKRQRYPEGHLFDPLYQEEHAEELAVRKAKEEEARRKRRIIVLWHPKHIEAPSAYTFFKTTHIKRSNTQTPTMPPKGQTQKDAPLSEDSNPSGVEEDLKTSSLAQMQDAIAYLSQVKG</sequence>
<feature type="compositionally biased region" description="Polar residues" evidence="1">
    <location>
        <begin position="214"/>
        <end position="240"/>
    </location>
</feature>
<evidence type="ECO:0000313" key="2">
    <source>
        <dbReference type="EMBL" id="KIR58815.1"/>
    </source>
</evidence>
<evidence type="ECO:0000256" key="1">
    <source>
        <dbReference type="SAM" id="MobiDB-lite"/>
    </source>
</evidence>
<reference evidence="2 3" key="1">
    <citation type="submission" date="2015-01" db="EMBL/GenBank/DDBJ databases">
        <title>The Genome Sequence of Cryptococcus gattii CA1873.</title>
        <authorList>
            <consortium name="The Broad Institute Genomics Platform"/>
            <person name="Cuomo C."/>
            <person name="Litvintseva A."/>
            <person name="Chen Y."/>
            <person name="Heitman J."/>
            <person name="Sun S."/>
            <person name="Springer D."/>
            <person name="Dromer F."/>
            <person name="Young S."/>
            <person name="Zeng Q."/>
            <person name="Gargeya S."/>
            <person name="Abouelleil A."/>
            <person name="Alvarado L."/>
            <person name="Chapman S.B."/>
            <person name="Gainer-Dewar J."/>
            <person name="Goldberg J."/>
            <person name="Griggs A."/>
            <person name="Gujja S."/>
            <person name="Hansen M."/>
            <person name="Howarth C."/>
            <person name="Imamovic A."/>
            <person name="Larimer J."/>
            <person name="Murphy C."/>
            <person name="Naylor J."/>
            <person name="Pearson M."/>
            <person name="Priest M."/>
            <person name="Roberts A."/>
            <person name="Saif S."/>
            <person name="Shea T."/>
            <person name="Sykes S."/>
            <person name="Wortman J."/>
            <person name="Nusbaum C."/>
            <person name="Birren B."/>
        </authorList>
    </citation>
    <scope>NUCLEOTIDE SEQUENCE [LARGE SCALE GENOMIC DNA]</scope>
    <source>
        <strain evidence="2 3">CA1873</strain>
    </source>
</reference>
<keyword evidence="3" id="KW-1185">Reference proteome</keyword>
<protein>
    <submittedName>
        <fullName evidence="2">Uncharacterized protein</fullName>
    </submittedName>
</protein>
<accession>A0ABR5B5E0</accession>